<keyword evidence="4" id="KW-1185">Reference proteome</keyword>
<dbReference type="HAMAP" id="MF_00674">
    <property type="entry name" value="UPF0251"/>
    <property type="match status" value="1"/>
</dbReference>
<evidence type="ECO:0000313" key="3">
    <source>
        <dbReference type="EMBL" id="MDF9407237.1"/>
    </source>
</evidence>
<dbReference type="RefSeq" id="WP_277442431.1">
    <property type="nucleotide sequence ID" value="NZ_JAKOAV010000003.1"/>
</dbReference>
<dbReference type="Proteomes" id="UP001154312">
    <property type="component" value="Unassembled WGS sequence"/>
</dbReference>
<proteinExistence type="inferred from homology"/>
<reference evidence="3" key="1">
    <citation type="submission" date="2022-02" db="EMBL/GenBank/DDBJ databases">
        <authorList>
            <person name="Leng L."/>
        </authorList>
    </citation>
    <scope>NUCLEOTIDE SEQUENCE</scope>
    <source>
        <strain evidence="3">JI</strain>
    </source>
</reference>
<dbReference type="SUPFAM" id="SSF88659">
    <property type="entry name" value="Sigma3 and sigma4 domains of RNA polymerase sigma factors"/>
    <property type="match status" value="1"/>
</dbReference>
<evidence type="ECO:0000256" key="2">
    <source>
        <dbReference type="HAMAP-Rule" id="MF_00674"/>
    </source>
</evidence>
<evidence type="ECO:0000256" key="1">
    <source>
        <dbReference type="ARBA" id="ARBA00009350"/>
    </source>
</evidence>
<dbReference type="InterPro" id="IPR002852">
    <property type="entry name" value="UPF0251"/>
</dbReference>
<dbReference type="Gene3D" id="1.10.10.10">
    <property type="entry name" value="Winged helix-like DNA-binding domain superfamily/Winged helix DNA-binding domain"/>
    <property type="match status" value="1"/>
</dbReference>
<dbReference type="InterPro" id="IPR013324">
    <property type="entry name" value="RNA_pol_sigma_r3/r4-like"/>
</dbReference>
<organism evidence="3 4">
    <name type="scientific">Pelotomaculum isophthalicicum JI</name>
    <dbReference type="NCBI Taxonomy" id="947010"/>
    <lineage>
        <taxon>Bacteria</taxon>
        <taxon>Bacillati</taxon>
        <taxon>Bacillota</taxon>
        <taxon>Clostridia</taxon>
        <taxon>Eubacteriales</taxon>
        <taxon>Desulfotomaculaceae</taxon>
        <taxon>Pelotomaculum</taxon>
    </lineage>
</organism>
<dbReference type="AlphaFoldDB" id="A0A9X4GXY3"/>
<sequence>MPRPPKYRRVEQLPQFTYFKPSGIPMSELLEIHLTVEELEAIRLRDLEGLEYEECSEKMSVSRPTFYRIITAARKKIAGALVKGSALRVTGGNFKLAKFELACKNCGHHWEDIICCRRTRCPACNANNWHRVN</sequence>
<dbReference type="PANTHER" id="PTHR37478:SF2">
    <property type="entry name" value="UPF0251 PROTEIN TK0562"/>
    <property type="match status" value="1"/>
</dbReference>
<evidence type="ECO:0000313" key="4">
    <source>
        <dbReference type="Proteomes" id="UP001154312"/>
    </source>
</evidence>
<dbReference type="EMBL" id="JAKOAV010000003">
    <property type="protein sequence ID" value="MDF9407237.1"/>
    <property type="molecule type" value="Genomic_DNA"/>
</dbReference>
<comment type="similarity">
    <text evidence="1 2">Belongs to the UPF0251 family.</text>
</comment>
<dbReference type="InterPro" id="IPR036388">
    <property type="entry name" value="WH-like_DNA-bd_sf"/>
</dbReference>
<comment type="caution">
    <text evidence="3">The sequence shown here is derived from an EMBL/GenBank/DDBJ whole genome shotgun (WGS) entry which is preliminary data.</text>
</comment>
<accession>A0A9X4GXY3</accession>
<name>A0A9X4GXY3_9FIRM</name>
<gene>
    <name evidence="3" type="ORF">L7E55_02515</name>
</gene>
<dbReference type="PANTHER" id="PTHR37478">
    <property type="match status" value="1"/>
</dbReference>
<protein>
    <recommendedName>
        <fullName evidence="2">UPF0251 protein L7E55_02515</fullName>
    </recommendedName>
</protein>
<dbReference type="Pfam" id="PF02001">
    <property type="entry name" value="DUF134"/>
    <property type="match status" value="1"/>
</dbReference>